<feature type="region of interest" description="Disordered" evidence="1">
    <location>
        <begin position="755"/>
        <end position="814"/>
    </location>
</feature>
<keyword evidence="4" id="KW-1185">Reference proteome</keyword>
<feature type="region of interest" description="Disordered" evidence="1">
    <location>
        <begin position="296"/>
        <end position="329"/>
    </location>
</feature>
<dbReference type="InterPro" id="IPR000210">
    <property type="entry name" value="BTB/POZ_dom"/>
</dbReference>
<reference evidence="3 4" key="1">
    <citation type="journal article" date="2012" name="BMC Genomics">
        <title>Comparative genomics of the white-rot fungi, Phanerochaete carnosa and P. chrysosporium, to elucidate the genetic basis of the distinct wood types they colonize.</title>
        <authorList>
            <person name="Suzuki H."/>
            <person name="MacDonald J."/>
            <person name="Syed K."/>
            <person name="Salamov A."/>
            <person name="Hori C."/>
            <person name="Aerts A."/>
            <person name="Henrissat B."/>
            <person name="Wiebenga A."/>
            <person name="vanKuyk P.A."/>
            <person name="Barry K."/>
            <person name="Lindquist E."/>
            <person name="LaButti K."/>
            <person name="Lapidus A."/>
            <person name="Lucas S."/>
            <person name="Coutinho P."/>
            <person name="Gong Y."/>
            <person name="Samejima M."/>
            <person name="Mahadevan R."/>
            <person name="Abou-Zaid M."/>
            <person name="de Vries R.P."/>
            <person name="Igarashi K."/>
            <person name="Yadav J.S."/>
            <person name="Grigoriev I.V."/>
            <person name="Master E.R."/>
        </authorList>
    </citation>
    <scope>NUCLEOTIDE SEQUENCE [LARGE SCALE GENOMIC DNA]</scope>
    <source>
        <strain evidence="3 4">HHB-10118-sp</strain>
    </source>
</reference>
<evidence type="ECO:0000313" key="4">
    <source>
        <dbReference type="Proteomes" id="UP000008370"/>
    </source>
</evidence>
<feature type="compositionally biased region" description="Low complexity" evidence="1">
    <location>
        <begin position="758"/>
        <end position="802"/>
    </location>
</feature>
<accession>K5WMM8</accession>
<dbReference type="OrthoDB" id="6359943at2759"/>
<feature type="compositionally biased region" description="Low complexity" evidence="1">
    <location>
        <begin position="53"/>
        <end position="63"/>
    </location>
</feature>
<dbReference type="RefSeq" id="XP_007390147.1">
    <property type="nucleotide sequence ID" value="XM_007390085.1"/>
</dbReference>
<dbReference type="Gene3D" id="3.30.710.10">
    <property type="entry name" value="Potassium Channel Kv1.1, Chain A"/>
    <property type="match status" value="1"/>
</dbReference>
<organism evidence="3 4">
    <name type="scientific">Phanerochaete carnosa (strain HHB-10118-sp)</name>
    <name type="common">White-rot fungus</name>
    <name type="synonym">Peniophora carnosa</name>
    <dbReference type="NCBI Taxonomy" id="650164"/>
    <lineage>
        <taxon>Eukaryota</taxon>
        <taxon>Fungi</taxon>
        <taxon>Dikarya</taxon>
        <taxon>Basidiomycota</taxon>
        <taxon>Agaricomycotina</taxon>
        <taxon>Agaricomycetes</taxon>
        <taxon>Polyporales</taxon>
        <taxon>Phanerochaetaceae</taxon>
        <taxon>Phanerochaete</taxon>
    </lineage>
</organism>
<feature type="domain" description="BTB" evidence="2">
    <location>
        <begin position="81"/>
        <end position="157"/>
    </location>
</feature>
<dbReference type="GeneID" id="18913901"/>
<feature type="compositionally biased region" description="Polar residues" evidence="1">
    <location>
        <begin position="8"/>
        <end position="18"/>
    </location>
</feature>
<dbReference type="HOGENOM" id="CLU_006358_1_0_1"/>
<dbReference type="PROSITE" id="PS50097">
    <property type="entry name" value="BTB"/>
    <property type="match status" value="1"/>
</dbReference>
<dbReference type="InParanoid" id="K5WMM8"/>
<proteinExistence type="predicted"/>
<feature type="region of interest" description="Disordered" evidence="1">
    <location>
        <begin position="524"/>
        <end position="546"/>
    </location>
</feature>
<dbReference type="Proteomes" id="UP000008370">
    <property type="component" value="Unassembled WGS sequence"/>
</dbReference>
<name>K5WMM8_PHACS</name>
<dbReference type="STRING" id="650164.K5WMM8"/>
<evidence type="ECO:0000313" key="3">
    <source>
        <dbReference type="EMBL" id="EKM60700.1"/>
    </source>
</evidence>
<dbReference type="PANTHER" id="PTHR47369">
    <property type="entry name" value="BTB/POZ DOMAIN-CONTAINING PROTEIN"/>
    <property type="match status" value="1"/>
</dbReference>
<feature type="region of interest" description="Disordered" evidence="1">
    <location>
        <begin position="1"/>
        <end position="63"/>
    </location>
</feature>
<feature type="compositionally biased region" description="Basic and acidic residues" evidence="1">
    <location>
        <begin position="36"/>
        <end position="46"/>
    </location>
</feature>
<dbReference type="EMBL" id="JH930468">
    <property type="protein sequence ID" value="EKM60700.1"/>
    <property type="molecule type" value="Genomic_DNA"/>
</dbReference>
<dbReference type="PANTHER" id="PTHR47369:SF1">
    <property type="entry name" value="BTB_POZ DOMAIN-CONTAINING PROTEIN"/>
    <property type="match status" value="1"/>
</dbReference>
<sequence>MHHPFSPQAMSSYSTHQPPTIPGRLRLPVTSSLPNLRREHKPDSDGRAMGSQPGSPSLANAPSPASLQNHIYTAFLERRTADVALHIRGSWHAIYKLHRVVLIQAGFFRSLFTSGFAESKIKLTSHRLGPDIVDVVLEDSNITRAAFEVCIAHLYGGGPELFVSPSLIPTTKQPLTSVFPLEVGSECSPVSDCPPGKHPASPRFLLSLLATAVFLSITPIATQAMSSVLNTIGPYTVVRYLNFALGRGIGEPDLGEPEGAVGLESVAEMLEDERDSILEVDESTTQTPRALNVTNPLEKLKDSTLEAGSSQLSIEKEDPSEGDSSQFSSRSISQFEPEYFFYGVVSDKIGEAAACWLARWGIDMLRYELQLAGRDVADVTTSSQSAGNRRRASTVPGGSGSSMPFVRTDSMKKQNIPVIWRRGGLTARWIRGLLSSDMFFILGEKERYDAARRAVELRRAEGILEEEEQEYAYLFAKGIYYTNMGLDELMSISKDASPTTGKPYVPLAVLQSAHWDQSVLRHTITSRSGSASSPPSSPEPSPHGKELGVTVAHIELVSALDKPSIKSLHATIQPDAPYYPVPSDSSQRIGDNTGIEGASLDHIFEGGSSPAKASDGATIPCSEANFFGTAQNARTASQCVENKSDKINWSPYPPFRFSVEFWDVEALKEKSRLHSRTVWYAGSLWNVYVQIVRKKGIQLGVYLHRQSCVDPIPPSSAPASLSCGSNFSTPANTIRREASHFTGAPLQQTLSSLSVQYPTPSTSRSATPHTAPSTPAMSSSLPSSYSSGLPSSTSATSTTTPATAPPISPTQPYRDPRAAVSAYFTIACAGSTGSSLTRFSSAPDVFSVSQSWGWKSSSLRTAENLELDGDGVPRDTAAADKEVSLRATVVLGVV</sequence>
<gene>
    <name evidence="3" type="ORF">PHACADRAFT_246766</name>
</gene>
<dbReference type="SUPFAM" id="SSF54695">
    <property type="entry name" value="POZ domain"/>
    <property type="match status" value="1"/>
</dbReference>
<dbReference type="AlphaFoldDB" id="K5WMM8"/>
<protein>
    <recommendedName>
        <fullName evidence="2">BTB domain-containing protein</fullName>
    </recommendedName>
</protein>
<dbReference type="KEGG" id="pco:PHACADRAFT_246766"/>
<feature type="region of interest" description="Disordered" evidence="1">
    <location>
        <begin position="380"/>
        <end position="406"/>
    </location>
</feature>
<dbReference type="InterPro" id="IPR011333">
    <property type="entry name" value="SKP1/BTB/POZ_sf"/>
</dbReference>
<evidence type="ECO:0000256" key="1">
    <source>
        <dbReference type="SAM" id="MobiDB-lite"/>
    </source>
</evidence>
<evidence type="ECO:0000259" key="2">
    <source>
        <dbReference type="PROSITE" id="PS50097"/>
    </source>
</evidence>